<dbReference type="GeneID" id="17281585"/>
<dbReference type="KEGG" id="ehx:EMIHUDRAFT_226648"/>
<evidence type="ECO:0000313" key="3">
    <source>
        <dbReference type="EnsemblProtists" id="EOD36314"/>
    </source>
</evidence>
<evidence type="ECO:0000256" key="2">
    <source>
        <dbReference type="SAM" id="Phobius"/>
    </source>
</evidence>
<dbReference type="EnsemblProtists" id="EOD36314">
    <property type="protein sequence ID" value="EOD36314"/>
    <property type="gene ID" value="EMIHUDRAFT_226648"/>
</dbReference>
<feature type="region of interest" description="Disordered" evidence="1">
    <location>
        <begin position="1"/>
        <end position="20"/>
    </location>
</feature>
<keyword evidence="2" id="KW-1133">Transmembrane helix</keyword>
<organism evidence="3 4">
    <name type="scientific">Emiliania huxleyi (strain CCMP1516)</name>
    <dbReference type="NCBI Taxonomy" id="280463"/>
    <lineage>
        <taxon>Eukaryota</taxon>
        <taxon>Haptista</taxon>
        <taxon>Haptophyta</taxon>
        <taxon>Prymnesiophyceae</taxon>
        <taxon>Isochrysidales</taxon>
        <taxon>Noelaerhabdaceae</taxon>
        <taxon>Emiliania</taxon>
    </lineage>
</organism>
<sequence length="164" mass="17735">MSRWCDERRNEERQQRQQQAGDGALLPVRTPVACGALVVNIVLLEVLPLAGGAFVAGFGYNLLVQHGATAPGGLLLLVGLTLVLRNGIVITFAKICCGHRLPINCPLCLFRLDRERFWRHPLGCDSETLVVGGGVVVIDGHSGVRFNAEKKCVGKYLSTKVLSC</sequence>
<dbReference type="PaxDb" id="2903-EOD36314"/>
<dbReference type="RefSeq" id="XP_005788743.1">
    <property type="nucleotide sequence ID" value="XM_005788686.1"/>
</dbReference>
<feature type="compositionally biased region" description="Basic and acidic residues" evidence="1">
    <location>
        <begin position="1"/>
        <end position="15"/>
    </location>
</feature>
<protein>
    <submittedName>
        <fullName evidence="3">Uncharacterized protein</fullName>
    </submittedName>
</protein>
<dbReference type="HOGENOM" id="CLU_1672574_0_0_1"/>
<evidence type="ECO:0000313" key="4">
    <source>
        <dbReference type="Proteomes" id="UP000013827"/>
    </source>
</evidence>
<keyword evidence="2" id="KW-0472">Membrane</keyword>
<reference evidence="4" key="1">
    <citation type="journal article" date="2013" name="Nature">
        <title>Pan genome of the phytoplankton Emiliania underpins its global distribution.</title>
        <authorList>
            <person name="Read B.A."/>
            <person name="Kegel J."/>
            <person name="Klute M.J."/>
            <person name="Kuo A."/>
            <person name="Lefebvre S.C."/>
            <person name="Maumus F."/>
            <person name="Mayer C."/>
            <person name="Miller J."/>
            <person name="Monier A."/>
            <person name="Salamov A."/>
            <person name="Young J."/>
            <person name="Aguilar M."/>
            <person name="Claverie J.M."/>
            <person name="Frickenhaus S."/>
            <person name="Gonzalez K."/>
            <person name="Herman E.K."/>
            <person name="Lin Y.C."/>
            <person name="Napier J."/>
            <person name="Ogata H."/>
            <person name="Sarno A.F."/>
            <person name="Shmutz J."/>
            <person name="Schroeder D."/>
            <person name="de Vargas C."/>
            <person name="Verret F."/>
            <person name="von Dassow P."/>
            <person name="Valentin K."/>
            <person name="Van de Peer Y."/>
            <person name="Wheeler G."/>
            <person name="Dacks J.B."/>
            <person name="Delwiche C.F."/>
            <person name="Dyhrman S.T."/>
            <person name="Glockner G."/>
            <person name="John U."/>
            <person name="Richards T."/>
            <person name="Worden A.Z."/>
            <person name="Zhang X."/>
            <person name="Grigoriev I.V."/>
            <person name="Allen A.E."/>
            <person name="Bidle K."/>
            <person name="Borodovsky M."/>
            <person name="Bowler C."/>
            <person name="Brownlee C."/>
            <person name="Cock J.M."/>
            <person name="Elias M."/>
            <person name="Gladyshev V.N."/>
            <person name="Groth M."/>
            <person name="Guda C."/>
            <person name="Hadaegh A."/>
            <person name="Iglesias-Rodriguez M.D."/>
            <person name="Jenkins J."/>
            <person name="Jones B.M."/>
            <person name="Lawson T."/>
            <person name="Leese F."/>
            <person name="Lindquist E."/>
            <person name="Lobanov A."/>
            <person name="Lomsadze A."/>
            <person name="Malik S.B."/>
            <person name="Marsh M.E."/>
            <person name="Mackinder L."/>
            <person name="Mock T."/>
            <person name="Mueller-Roeber B."/>
            <person name="Pagarete A."/>
            <person name="Parker M."/>
            <person name="Probert I."/>
            <person name="Quesneville H."/>
            <person name="Raines C."/>
            <person name="Rensing S.A."/>
            <person name="Riano-Pachon D.M."/>
            <person name="Richier S."/>
            <person name="Rokitta S."/>
            <person name="Shiraiwa Y."/>
            <person name="Soanes D.M."/>
            <person name="van der Giezen M."/>
            <person name="Wahlund T.M."/>
            <person name="Williams B."/>
            <person name="Wilson W."/>
            <person name="Wolfe G."/>
            <person name="Wurch L.L."/>
        </authorList>
    </citation>
    <scope>NUCLEOTIDE SEQUENCE</scope>
</reference>
<keyword evidence="4" id="KW-1185">Reference proteome</keyword>
<proteinExistence type="predicted"/>
<dbReference type="Proteomes" id="UP000013827">
    <property type="component" value="Unassembled WGS sequence"/>
</dbReference>
<accession>A0A0D3KKM9</accession>
<evidence type="ECO:0000256" key="1">
    <source>
        <dbReference type="SAM" id="MobiDB-lite"/>
    </source>
</evidence>
<name>A0A0D3KKM9_EMIH1</name>
<keyword evidence="2" id="KW-0812">Transmembrane</keyword>
<feature type="transmembrane region" description="Helical" evidence="2">
    <location>
        <begin position="37"/>
        <end position="60"/>
    </location>
</feature>
<feature type="transmembrane region" description="Helical" evidence="2">
    <location>
        <begin position="72"/>
        <end position="93"/>
    </location>
</feature>
<dbReference type="AlphaFoldDB" id="A0A0D3KKM9"/>
<reference evidence="3" key="2">
    <citation type="submission" date="2024-10" db="UniProtKB">
        <authorList>
            <consortium name="EnsemblProtists"/>
        </authorList>
    </citation>
    <scope>IDENTIFICATION</scope>
</reference>